<feature type="transmembrane region" description="Helical" evidence="6">
    <location>
        <begin position="190"/>
        <end position="208"/>
    </location>
</feature>
<dbReference type="Pfam" id="PF00892">
    <property type="entry name" value="EamA"/>
    <property type="match status" value="2"/>
</dbReference>
<dbReference type="EMBL" id="JADIMW010000054">
    <property type="protein sequence ID" value="MBO8438252.1"/>
    <property type="molecule type" value="Genomic_DNA"/>
</dbReference>
<dbReference type="Proteomes" id="UP000823636">
    <property type="component" value="Unassembled WGS sequence"/>
</dbReference>
<keyword evidence="2" id="KW-1003">Cell membrane</keyword>
<evidence type="ECO:0000256" key="1">
    <source>
        <dbReference type="ARBA" id="ARBA00004651"/>
    </source>
</evidence>
<dbReference type="SUPFAM" id="SSF103481">
    <property type="entry name" value="Multidrug resistance efflux transporter EmrE"/>
    <property type="match status" value="2"/>
</dbReference>
<dbReference type="PANTHER" id="PTHR32322:SF18">
    <property type="entry name" value="S-ADENOSYLMETHIONINE_S-ADENOSYLHOMOCYSTEINE TRANSPORTER"/>
    <property type="match status" value="1"/>
</dbReference>
<organism evidence="8 9">
    <name type="scientific">Candidatus Caccoplasma merdipullorum</name>
    <dbReference type="NCBI Taxonomy" id="2840718"/>
    <lineage>
        <taxon>Bacteria</taxon>
        <taxon>Pseudomonadati</taxon>
        <taxon>Bacteroidota</taxon>
        <taxon>Bacteroidia</taxon>
        <taxon>Bacteroidales</taxon>
        <taxon>Bacteroidaceae</taxon>
        <taxon>Bacteroidaceae incertae sedis</taxon>
        <taxon>Candidatus Caccoplasma</taxon>
    </lineage>
</organism>
<protein>
    <submittedName>
        <fullName evidence="8">DMT family transporter</fullName>
    </submittedName>
</protein>
<name>A0A9D9E3X3_9BACT</name>
<evidence type="ECO:0000313" key="8">
    <source>
        <dbReference type="EMBL" id="MBO8438252.1"/>
    </source>
</evidence>
<feature type="domain" description="EamA" evidence="7">
    <location>
        <begin position="159"/>
        <end position="295"/>
    </location>
</feature>
<comment type="caution">
    <text evidence="8">The sequence shown here is derived from an EMBL/GenBank/DDBJ whole genome shotgun (WGS) entry which is preliminary data.</text>
</comment>
<evidence type="ECO:0000256" key="6">
    <source>
        <dbReference type="SAM" id="Phobius"/>
    </source>
</evidence>
<reference evidence="8" key="1">
    <citation type="submission" date="2020-10" db="EMBL/GenBank/DDBJ databases">
        <authorList>
            <person name="Gilroy R."/>
        </authorList>
    </citation>
    <scope>NUCLEOTIDE SEQUENCE</scope>
    <source>
        <strain evidence="8">G3-4614</strain>
    </source>
</reference>
<evidence type="ECO:0000256" key="2">
    <source>
        <dbReference type="ARBA" id="ARBA00022475"/>
    </source>
</evidence>
<feature type="transmembrane region" description="Helical" evidence="6">
    <location>
        <begin position="70"/>
        <end position="91"/>
    </location>
</feature>
<evidence type="ECO:0000256" key="4">
    <source>
        <dbReference type="ARBA" id="ARBA00022989"/>
    </source>
</evidence>
<feature type="domain" description="EamA" evidence="7">
    <location>
        <begin position="7"/>
        <end position="141"/>
    </location>
</feature>
<sequence length="312" mass="33589">MKEENFKGHISMIGANTFWGAMPPAAKIAMVGGGVAPIVVTDMRFFGAMILFWVVSLFCKRERVEHKDMLKLFVAAMLAIVFNQGCFIFGVKFTSPVNASIIATTMPLIAMILAALILKEPITGKKVAGIAVGATGALLLIIGSSGSNGTGNSGENHILGDILVLMAQLSYALYFVIFKDFVGKYSIVTIMKWMFTYSAICALPFSYNELVDTAWSGMDWSVIVALAVIVLGGTFVSYLLVIVGQRNLRPTVAAMYNYVQPVIACSIAVILGMDSLNLSKLLSVILICIGVYLVSVSPSKRDMEIKLAGKTD</sequence>
<feature type="transmembrane region" description="Helical" evidence="6">
    <location>
        <begin position="278"/>
        <end position="296"/>
    </location>
</feature>
<keyword evidence="5 6" id="KW-0472">Membrane</keyword>
<dbReference type="PANTHER" id="PTHR32322">
    <property type="entry name" value="INNER MEMBRANE TRANSPORTER"/>
    <property type="match status" value="1"/>
</dbReference>
<keyword evidence="4 6" id="KW-1133">Transmembrane helix</keyword>
<gene>
    <name evidence="8" type="ORF">IAC54_05065</name>
</gene>
<feature type="transmembrane region" description="Helical" evidence="6">
    <location>
        <begin position="127"/>
        <end position="146"/>
    </location>
</feature>
<dbReference type="InterPro" id="IPR050638">
    <property type="entry name" value="AA-Vitamin_Transporters"/>
</dbReference>
<dbReference type="InterPro" id="IPR000620">
    <property type="entry name" value="EamA_dom"/>
</dbReference>
<evidence type="ECO:0000313" key="9">
    <source>
        <dbReference type="Proteomes" id="UP000823636"/>
    </source>
</evidence>
<dbReference type="AlphaFoldDB" id="A0A9D9E3X3"/>
<keyword evidence="3 6" id="KW-0812">Transmembrane</keyword>
<dbReference type="GO" id="GO:0005886">
    <property type="term" value="C:plasma membrane"/>
    <property type="evidence" value="ECO:0007669"/>
    <property type="project" value="UniProtKB-SubCell"/>
</dbReference>
<accession>A0A9D9E3X3</accession>
<evidence type="ECO:0000256" key="3">
    <source>
        <dbReference type="ARBA" id="ARBA00022692"/>
    </source>
</evidence>
<feature type="transmembrane region" description="Helical" evidence="6">
    <location>
        <begin position="255"/>
        <end position="272"/>
    </location>
</feature>
<feature type="transmembrane region" description="Helical" evidence="6">
    <location>
        <begin position="158"/>
        <end position="178"/>
    </location>
</feature>
<dbReference type="InterPro" id="IPR037185">
    <property type="entry name" value="EmrE-like"/>
</dbReference>
<feature type="transmembrane region" description="Helical" evidence="6">
    <location>
        <begin position="220"/>
        <end position="243"/>
    </location>
</feature>
<evidence type="ECO:0000259" key="7">
    <source>
        <dbReference type="Pfam" id="PF00892"/>
    </source>
</evidence>
<reference evidence="8" key="2">
    <citation type="journal article" date="2021" name="PeerJ">
        <title>Extensive microbial diversity within the chicken gut microbiome revealed by metagenomics and culture.</title>
        <authorList>
            <person name="Gilroy R."/>
            <person name="Ravi A."/>
            <person name="Getino M."/>
            <person name="Pursley I."/>
            <person name="Horton D.L."/>
            <person name="Alikhan N.F."/>
            <person name="Baker D."/>
            <person name="Gharbi K."/>
            <person name="Hall N."/>
            <person name="Watson M."/>
            <person name="Adriaenssens E.M."/>
            <person name="Foster-Nyarko E."/>
            <person name="Jarju S."/>
            <person name="Secka A."/>
            <person name="Antonio M."/>
            <person name="Oren A."/>
            <person name="Chaudhuri R.R."/>
            <person name="La Ragione R."/>
            <person name="Hildebrand F."/>
            <person name="Pallen M.J."/>
        </authorList>
    </citation>
    <scope>NUCLEOTIDE SEQUENCE</scope>
    <source>
        <strain evidence="8">G3-4614</strain>
    </source>
</reference>
<feature type="transmembrane region" description="Helical" evidence="6">
    <location>
        <begin position="97"/>
        <end position="118"/>
    </location>
</feature>
<evidence type="ECO:0000256" key="5">
    <source>
        <dbReference type="ARBA" id="ARBA00023136"/>
    </source>
</evidence>
<comment type="subcellular location">
    <subcellularLocation>
        <location evidence="1">Cell membrane</location>
        <topology evidence="1">Multi-pass membrane protein</topology>
    </subcellularLocation>
</comment>
<feature type="transmembrane region" description="Helical" evidence="6">
    <location>
        <begin position="28"/>
        <end position="58"/>
    </location>
</feature>
<proteinExistence type="predicted"/>